<evidence type="ECO:0000313" key="3">
    <source>
        <dbReference type="EMBL" id="KAF1989670.1"/>
    </source>
</evidence>
<gene>
    <name evidence="3" type="ORF">K402DRAFT_260815</name>
</gene>
<evidence type="ECO:0000256" key="2">
    <source>
        <dbReference type="SAM" id="SignalP"/>
    </source>
</evidence>
<evidence type="ECO:0000256" key="1">
    <source>
        <dbReference type="SAM" id="MobiDB-lite"/>
    </source>
</evidence>
<keyword evidence="2" id="KW-0732">Signal</keyword>
<feature type="chain" id="PRO_5026335103" evidence="2">
    <location>
        <begin position="18"/>
        <end position="146"/>
    </location>
</feature>
<dbReference type="AlphaFoldDB" id="A0A6G1H9H2"/>
<keyword evidence="4" id="KW-1185">Reference proteome</keyword>
<protein>
    <submittedName>
        <fullName evidence="3">Uncharacterized protein</fullName>
    </submittedName>
</protein>
<dbReference type="Proteomes" id="UP000800041">
    <property type="component" value="Unassembled WGS sequence"/>
</dbReference>
<sequence length="146" mass="13869">MRTSITLLAALAATVSAQSSVIPIQQIPDGQIQNPVPTPAPSGPSTIIGTSIISSTYVVVPSAPVNSSVSIIPTPAPSGNSTATASITVPITGSATLPGPESPTGGPSESGSAPPATFTGAAAGGLQGQSVGAVGSFLVALAALLA</sequence>
<accession>A0A6G1H9H2</accession>
<reference evidence="3" key="1">
    <citation type="journal article" date="2020" name="Stud. Mycol.">
        <title>101 Dothideomycetes genomes: a test case for predicting lifestyles and emergence of pathogens.</title>
        <authorList>
            <person name="Haridas S."/>
            <person name="Albert R."/>
            <person name="Binder M."/>
            <person name="Bloem J."/>
            <person name="Labutti K."/>
            <person name="Salamov A."/>
            <person name="Andreopoulos B."/>
            <person name="Baker S."/>
            <person name="Barry K."/>
            <person name="Bills G."/>
            <person name="Bluhm B."/>
            <person name="Cannon C."/>
            <person name="Castanera R."/>
            <person name="Culley D."/>
            <person name="Daum C."/>
            <person name="Ezra D."/>
            <person name="Gonzalez J."/>
            <person name="Henrissat B."/>
            <person name="Kuo A."/>
            <person name="Liang C."/>
            <person name="Lipzen A."/>
            <person name="Lutzoni F."/>
            <person name="Magnuson J."/>
            <person name="Mondo S."/>
            <person name="Nolan M."/>
            <person name="Ohm R."/>
            <person name="Pangilinan J."/>
            <person name="Park H.-J."/>
            <person name="Ramirez L."/>
            <person name="Alfaro M."/>
            <person name="Sun H."/>
            <person name="Tritt A."/>
            <person name="Yoshinaga Y."/>
            <person name="Zwiers L.-H."/>
            <person name="Turgeon B."/>
            <person name="Goodwin S."/>
            <person name="Spatafora J."/>
            <person name="Crous P."/>
            <person name="Grigoriev I."/>
        </authorList>
    </citation>
    <scope>NUCLEOTIDE SEQUENCE</scope>
    <source>
        <strain evidence="3">CBS 113979</strain>
    </source>
</reference>
<feature type="signal peptide" evidence="2">
    <location>
        <begin position="1"/>
        <end position="17"/>
    </location>
</feature>
<organism evidence="3 4">
    <name type="scientific">Aulographum hederae CBS 113979</name>
    <dbReference type="NCBI Taxonomy" id="1176131"/>
    <lineage>
        <taxon>Eukaryota</taxon>
        <taxon>Fungi</taxon>
        <taxon>Dikarya</taxon>
        <taxon>Ascomycota</taxon>
        <taxon>Pezizomycotina</taxon>
        <taxon>Dothideomycetes</taxon>
        <taxon>Pleosporomycetidae</taxon>
        <taxon>Aulographales</taxon>
        <taxon>Aulographaceae</taxon>
    </lineage>
</organism>
<feature type="region of interest" description="Disordered" evidence="1">
    <location>
        <begin position="91"/>
        <end position="119"/>
    </location>
</feature>
<feature type="compositionally biased region" description="Low complexity" evidence="1">
    <location>
        <begin position="98"/>
        <end position="119"/>
    </location>
</feature>
<proteinExistence type="predicted"/>
<name>A0A6G1H9H2_9PEZI</name>
<evidence type="ECO:0000313" key="4">
    <source>
        <dbReference type="Proteomes" id="UP000800041"/>
    </source>
</evidence>
<dbReference type="EMBL" id="ML977144">
    <property type="protein sequence ID" value="KAF1989670.1"/>
    <property type="molecule type" value="Genomic_DNA"/>
</dbReference>